<evidence type="ECO:0000313" key="3">
    <source>
        <dbReference type="Proteomes" id="UP000178870"/>
    </source>
</evidence>
<accession>A0A1F7YZ26</accession>
<comment type="caution">
    <text evidence="2">The sequence shown here is derived from an EMBL/GenBank/DDBJ whole genome shotgun (WGS) entry which is preliminary data.</text>
</comment>
<protein>
    <recommendedName>
        <fullName evidence="4">DUF2391 domain-containing protein</fullName>
    </recommendedName>
</protein>
<reference evidence="2 3" key="1">
    <citation type="journal article" date="2016" name="Nat. Commun.">
        <title>Thousands of microbial genomes shed light on interconnected biogeochemical processes in an aquifer system.</title>
        <authorList>
            <person name="Anantharaman K."/>
            <person name="Brown C.T."/>
            <person name="Hug L.A."/>
            <person name="Sharon I."/>
            <person name="Castelle C.J."/>
            <person name="Probst A.J."/>
            <person name="Thomas B.C."/>
            <person name="Singh A."/>
            <person name="Wilkins M.J."/>
            <person name="Karaoz U."/>
            <person name="Brodie E.L."/>
            <person name="Williams K.H."/>
            <person name="Hubbard S.S."/>
            <person name="Banfield J.F."/>
        </authorList>
    </citation>
    <scope>NUCLEOTIDE SEQUENCE [LARGE SCALE GENOMIC DNA]</scope>
</reference>
<keyword evidence="1" id="KW-0812">Transmembrane</keyword>
<organism evidence="2 3">
    <name type="scientific">Candidatus Woesebacteria bacterium RIFCSPHIGHO2_01_FULL_44_21</name>
    <dbReference type="NCBI Taxonomy" id="1802503"/>
    <lineage>
        <taxon>Bacteria</taxon>
        <taxon>Candidatus Woeseibacteriota</taxon>
    </lineage>
</organism>
<dbReference type="AlphaFoldDB" id="A0A1F7YZ26"/>
<evidence type="ECO:0000256" key="1">
    <source>
        <dbReference type="SAM" id="Phobius"/>
    </source>
</evidence>
<name>A0A1F7YZ26_9BACT</name>
<evidence type="ECO:0000313" key="2">
    <source>
        <dbReference type="EMBL" id="OGM32531.1"/>
    </source>
</evidence>
<sequence>MTEFYLRDVIQVIVGATILSIPIAFTEEVWKLGEKLPWANIATLVGVSLFFIAIFVYYNYYMGSLSKNWFNFIKRVASTYLISLLVVSFLMTIIDQASWQALWELSLKRVFIVAFPASMSAVVSDSIK</sequence>
<dbReference type="Pfam" id="PF09622">
    <property type="entry name" value="DUF2391"/>
    <property type="match status" value="1"/>
</dbReference>
<keyword evidence="1" id="KW-1133">Transmembrane helix</keyword>
<feature type="transmembrane region" description="Helical" evidence="1">
    <location>
        <begin position="9"/>
        <end position="26"/>
    </location>
</feature>
<dbReference type="Proteomes" id="UP000178870">
    <property type="component" value="Unassembled WGS sequence"/>
</dbReference>
<dbReference type="EMBL" id="MGGP01000014">
    <property type="protein sequence ID" value="OGM32531.1"/>
    <property type="molecule type" value="Genomic_DNA"/>
</dbReference>
<evidence type="ECO:0008006" key="4">
    <source>
        <dbReference type="Google" id="ProtNLM"/>
    </source>
</evidence>
<gene>
    <name evidence="2" type="ORF">A2803_03425</name>
</gene>
<feature type="transmembrane region" description="Helical" evidence="1">
    <location>
        <begin position="38"/>
        <end position="60"/>
    </location>
</feature>
<keyword evidence="1" id="KW-0472">Membrane</keyword>
<dbReference type="InterPro" id="IPR024464">
    <property type="entry name" value="DUF2391"/>
</dbReference>
<feature type="transmembrane region" description="Helical" evidence="1">
    <location>
        <begin position="72"/>
        <end position="94"/>
    </location>
</feature>
<proteinExistence type="predicted"/>